<keyword evidence="4" id="KW-1185">Reference proteome</keyword>
<keyword evidence="2" id="KW-0732">Signal</keyword>
<accession>A0A285V1U4</accession>
<name>A0A285V1U4_9HYPH</name>
<dbReference type="RefSeq" id="WP_235824439.1">
    <property type="nucleotide sequence ID" value="NZ_OBQD01000040.1"/>
</dbReference>
<dbReference type="AlphaFoldDB" id="A0A285V1U4"/>
<evidence type="ECO:0000313" key="4">
    <source>
        <dbReference type="Proteomes" id="UP000219167"/>
    </source>
</evidence>
<dbReference type="EMBL" id="OBQD01000040">
    <property type="protein sequence ID" value="SOC48135.1"/>
    <property type="molecule type" value="Genomic_DNA"/>
</dbReference>
<protein>
    <submittedName>
        <fullName evidence="3">Uncharacterized protein</fullName>
    </submittedName>
</protein>
<sequence>MRKRSGFICLTLILFIGIFGSVSAVAHERASTIPWENEPIEAVCFPTDNERPDAVCVTLYADQDGYELCVADMMASRERCVSNYPSGDPEDEGPEDNRWSVFDL</sequence>
<gene>
    <name evidence="3" type="ORF">SAMN05892877_1405</name>
</gene>
<dbReference type="Proteomes" id="UP000219167">
    <property type="component" value="Unassembled WGS sequence"/>
</dbReference>
<proteinExistence type="predicted"/>
<feature type="region of interest" description="Disordered" evidence="1">
    <location>
        <begin position="81"/>
        <end position="104"/>
    </location>
</feature>
<evidence type="ECO:0000256" key="1">
    <source>
        <dbReference type="SAM" id="MobiDB-lite"/>
    </source>
</evidence>
<organism evidence="3 4">
    <name type="scientific">Rhizobium subbaraonis</name>
    <dbReference type="NCBI Taxonomy" id="908946"/>
    <lineage>
        <taxon>Bacteria</taxon>
        <taxon>Pseudomonadati</taxon>
        <taxon>Pseudomonadota</taxon>
        <taxon>Alphaproteobacteria</taxon>
        <taxon>Hyphomicrobiales</taxon>
        <taxon>Rhizobiaceae</taxon>
        <taxon>Rhizobium/Agrobacterium group</taxon>
        <taxon>Rhizobium</taxon>
    </lineage>
</organism>
<evidence type="ECO:0000313" key="3">
    <source>
        <dbReference type="EMBL" id="SOC48135.1"/>
    </source>
</evidence>
<evidence type="ECO:0000256" key="2">
    <source>
        <dbReference type="SAM" id="SignalP"/>
    </source>
</evidence>
<feature type="signal peptide" evidence="2">
    <location>
        <begin position="1"/>
        <end position="26"/>
    </location>
</feature>
<feature type="chain" id="PRO_5012605955" evidence="2">
    <location>
        <begin position="27"/>
        <end position="104"/>
    </location>
</feature>
<reference evidence="3 4" key="1">
    <citation type="submission" date="2017-08" db="EMBL/GenBank/DDBJ databases">
        <authorList>
            <person name="de Groot N.N."/>
        </authorList>
    </citation>
    <scope>NUCLEOTIDE SEQUENCE [LARGE SCALE GENOMIC DNA]</scope>
    <source>
        <strain evidence="3 4">JC85</strain>
    </source>
</reference>